<dbReference type="Pfam" id="PF01250">
    <property type="entry name" value="Ribosomal_S6"/>
    <property type="match status" value="1"/>
</dbReference>
<dbReference type="HAMAP" id="MF_00360">
    <property type="entry name" value="Ribosomal_bS6"/>
    <property type="match status" value="1"/>
</dbReference>
<evidence type="ECO:0000256" key="1">
    <source>
        <dbReference type="ARBA" id="ARBA00009512"/>
    </source>
</evidence>
<dbReference type="GO" id="GO:0005840">
    <property type="term" value="C:ribosome"/>
    <property type="evidence" value="ECO:0007669"/>
    <property type="project" value="UniProtKB-KW"/>
</dbReference>
<dbReference type="InterPro" id="IPR014717">
    <property type="entry name" value="Transl_elong_EF1B/ribsomal_bS6"/>
</dbReference>
<accession>A0A1F6M8C4</accession>
<protein>
    <recommendedName>
        <fullName evidence="2 3">Small ribosomal subunit protein bS6</fullName>
    </recommendedName>
</protein>
<name>A0A1F6M8C4_9BACT</name>
<reference evidence="4 5" key="1">
    <citation type="journal article" date="2016" name="Nat. Commun.">
        <title>Thousands of microbial genomes shed light on interconnected biogeochemical processes in an aquifer system.</title>
        <authorList>
            <person name="Anantharaman K."/>
            <person name="Brown C.T."/>
            <person name="Hug L.A."/>
            <person name="Sharon I."/>
            <person name="Castelle C.J."/>
            <person name="Probst A.J."/>
            <person name="Thomas B.C."/>
            <person name="Singh A."/>
            <person name="Wilkins M.J."/>
            <person name="Karaoz U."/>
            <person name="Brodie E.L."/>
            <person name="Williams K.H."/>
            <person name="Hubbard S.S."/>
            <person name="Banfield J.F."/>
        </authorList>
    </citation>
    <scope>NUCLEOTIDE SEQUENCE [LARGE SCALE GENOMIC DNA]</scope>
</reference>
<dbReference type="GO" id="GO:0006412">
    <property type="term" value="P:translation"/>
    <property type="evidence" value="ECO:0007669"/>
    <property type="project" value="UniProtKB-UniRule"/>
</dbReference>
<dbReference type="STRING" id="1798682.A3C15_02165"/>
<dbReference type="InterPro" id="IPR020814">
    <property type="entry name" value="Ribosomal_S6_plastid/chlpt"/>
</dbReference>
<dbReference type="EMBL" id="MFQD01000033">
    <property type="protein sequence ID" value="OGH67841.1"/>
    <property type="molecule type" value="Genomic_DNA"/>
</dbReference>
<keyword evidence="3" id="KW-0699">rRNA-binding</keyword>
<evidence type="ECO:0000256" key="2">
    <source>
        <dbReference type="ARBA" id="ARBA00035294"/>
    </source>
</evidence>
<dbReference type="Gene3D" id="3.30.70.60">
    <property type="match status" value="1"/>
</dbReference>
<organism evidence="4 5">
    <name type="scientific">Candidatus Magasanikbacteria bacterium RIFCSPHIGHO2_02_FULL_50_9b</name>
    <dbReference type="NCBI Taxonomy" id="1798682"/>
    <lineage>
        <taxon>Bacteria</taxon>
        <taxon>Candidatus Magasanikiibacteriota</taxon>
    </lineage>
</organism>
<comment type="similarity">
    <text evidence="1 3">Belongs to the bacterial ribosomal protein bS6 family.</text>
</comment>
<dbReference type="SUPFAM" id="SSF54995">
    <property type="entry name" value="Ribosomal protein S6"/>
    <property type="match status" value="1"/>
</dbReference>
<keyword evidence="3" id="KW-0687">Ribonucleoprotein</keyword>
<evidence type="ECO:0000313" key="4">
    <source>
        <dbReference type="EMBL" id="OGH67841.1"/>
    </source>
</evidence>
<comment type="function">
    <text evidence="3">Binds together with bS18 to 16S ribosomal RNA.</text>
</comment>
<evidence type="ECO:0000313" key="5">
    <source>
        <dbReference type="Proteomes" id="UP000176532"/>
    </source>
</evidence>
<dbReference type="CDD" id="cd00473">
    <property type="entry name" value="bS6"/>
    <property type="match status" value="1"/>
</dbReference>
<dbReference type="GO" id="GO:0019843">
    <property type="term" value="F:rRNA binding"/>
    <property type="evidence" value="ECO:0007669"/>
    <property type="project" value="UniProtKB-UniRule"/>
</dbReference>
<evidence type="ECO:0000256" key="3">
    <source>
        <dbReference type="HAMAP-Rule" id="MF_00360"/>
    </source>
</evidence>
<sequence>MTAKMRSVTIVPRETMRKYELTAVFSGTISDTDLGLAVDRVQKLLTDAGAVTPERGQLGKHKLQYEIDGNKFGHIETFTFECETGSASVISKKLKLSKEVVRFVLESFNAARLKRQH</sequence>
<gene>
    <name evidence="3" type="primary">rpsF</name>
    <name evidence="4" type="ORF">A3C15_02165</name>
</gene>
<dbReference type="Proteomes" id="UP000176532">
    <property type="component" value="Unassembled WGS sequence"/>
</dbReference>
<comment type="caution">
    <text evidence="4">The sequence shown here is derived from an EMBL/GenBank/DDBJ whole genome shotgun (WGS) entry which is preliminary data.</text>
</comment>
<dbReference type="InterPro" id="IPR035980">
    <property type="entry name" value="Ribosomal_bS6_sf"/>
</dbReference>
<keyword evidence="3" id="KW-0689">Ribosomal protein</keyword>
<keyword evidence="3" id="KW-0694">RNA-binding</keyword>
<dbReference type="GO" id="GO:0003735">
    <property type="term" value="F:structural constituent of ribosome"/>
    <property type="evidence" value="ECO:0007669"/>
    <property type="project" value="InterPro"/>
</dbReference>
<dbReference type="AlphaFoldDB" id="A0A1F6M8C4"/>
<dbReference type="GO" id="GO:1990904">
    <property type="term" value="C:ribonucleoprotein complex"/>
    <property type="evidence" value="ECO:0007669"/>
    <property type="project" value="UniProtKB-KW"/>
</dbReference>
<dbReference type="InterPro" id="IPR000529">
    <property type="entry name" value="Ribosomal_bS6"/>
</dbReference>
<proteinExistence type="inferred from homology"/>